<evidence type="ECO:0000259" key="10">
    <source>
        <dbReference type="PROSITE" id="PS50240"/>
    </source>
</evidence>
<feature type="region of interest" description="Disordered" evidence="8">
    <location>
        <begin position="39"/>
        <end position="58"/>
    </location>
</feature>
<evidence type="ECO:0000256" key="8">
    <source>
        <dbReference type="SAM" id="MobiDB-lite"/>
    </source>
</evidence>
<dbReference type="Gene3D" id="2.130.10.130">
    <property type="entry name" value="Integrin alpha, N-terminal"/>
    <property type="match status" value="1"/>
</dbReference>
<dbReference type="PRINTS" id="PR00722">
    <property type="entry name" value="CHYMOTRYPSIN"/>
</dbReference>
<dbReference type="EMBL" id="FONG01000012">
    <property type="protein sequence ID" value="SFF35135.1"/>
    <property type="molecule type" value="Genomic_DNA"/>
</dbReference>
<evidence type="ECO:0000256" key="5">
    <source>
        <dbReference type="ARBA" id="ARBA00022825"/>
    </source>
</evidence>
<feature type="chain" id="PRO_5011606534" evidence="9">
    <location>
        <begin position="39"/>
        <end position="590"/>
    </location>
</feature>
<dbReference type="InterPro" id="IPR033116">
    <property type="entry name" value="TRYPSIN_SER"/>
</dbReference>
<evidence type="ECO:0000256" key="1">
    <source>
        <dbReference type="ARBA" id="ARBA00007664"/>
    </source>
</evidence>
<dbReference type="Pfam" id="PF13517">
    <property type="entry name" value="FG-GAP_3"/>
    <property type="match status" value="2"/>
</dbReference>
<evidence type="ECO:0000256" key="6">
    <source>
        <dbReference type="ARBA" id="ARBA00023157"/>
    </source>
</evidence>
<dbReference type="PROSITE" id="PS00134">
    <property type="entry name" value="TRYPSIN_HIS"/>
    <property type="match status" value="1"/>
</dbReference>
<evidence type="ECO:0000256" key="2">
    <source>
        <dbReference type="ARBA" id="ARBA00022670"/>
    </source>
</evidence>
<dbReference type="InterPro" id="IPR013517">
    <property type="entry name" value="FG-GAP"/>
</dbReference>
<organism evidence="11 12">
    <name type="scientific">Actinacidiphila alni</name>
    <dbReference type="NCBI Taxonomy" id="380248"/>
    <lineage>
        <taxon>Bacteria</taxon>
        <taxon>Bacillati</taxon>
        <taxon>Actinomycetota</taxon>
        <taxon>Actinomycetes</taxon>
        <taxon>Kitasatosporales</taxon>
        <taxon>Streptomycetaceae</taxon>
        <taxon>Actinacidiphila</taxon>
    </lineage>
</organism>
<dbReference type="PANTHER" id="PTHR24276:SF98">
    <property type="entry name" value="FI18310P1-RELATED"/>
    <property type="match status" value="1"/>
</dbReference>
<evidence type="ECO:0000256" key="7">
    <source>
        <dbReference type="RuleBase" id="RU363034"/>
    </source>
</evidence>
<keyword evidence="12" id="KW-1185">Reference proteome</keyword>
<comment type="similarity">
    <text evidence="1">Belongs to the peptidase S1 family.</text>
</comment>
<keyword evidence="6" id="KW-1015">Disulfide bond</keyword>
<feature type="signal peptide" evidence="9">
    <location>
        <begin position="1"/>
        <end position="38"/>
    </location>
</feature>
<protein>
    <submittedName>
        <fullName evidence="11">Repeat domain-containing protein</fullName>
    </submittedName>
</protein>
<dbReference type="PANTHER" id="PTHR24276">
    <property type="entry name" value="POLYSERASE-RELATED"/>
    <property type="match status" value="1"/>
</dbReference>
<gene>
    <name evidence="11" type="ORF">SAMN05216251_11256</name>
</gene>
<dbReference type="InterPro" id="IPR018114">
    <property type="entry name" value="TRYPSIN_HIS"/>
</dbReference>
<dbReference type="CDD" id="cd00190">
    <property type="entry name" value="Tryp_SPc"/>
    <property type="match status" value="1"/>
</dbReference>
<reference evidence="11 12" key="1">
    <citation type="submission" date="2016-10" db="EMBL/GenBank/DDBJ databases">
        <authorList>
            <person name="de Groot N.N."/>
        </authorList>
    </citation>
    <scope>NUCLEOTIDE SEQUENCE [LARGE SCALE GENOMIC DNA]</scope>
    <source>
        <strain evidence="11 12">CGMCC 4.3510</strain>
    </source>
</reference>
<dbReference type="InterPro" id="IPR001254">
    <property type="entry name" value="Trypsin_dom"/>
</dbReference>
<dbReference type="InterPro" id="IPR006311">
    <property type="entry name" value="TAT_signal"/>
</dbReference>
<dbReference type="Pfam" id="PF00089">
    <property type="entry name" value="Trypsin"/>
    <property type="match status" value="1"/>
</dbReference>
<evidence type="ECO:0000256" key="9">
    <source>
        <dbReference type="SAM" id="SignalP"/>
    </source>
</evidence>
<proteinExistence type="inferred from homology"/>
<dbReference type="GO" id="GO:0006508">
    <property type="term" value="P:proteolysis"/>
    <property type="evidence" value="ECO:0007669"/>
    <property type="project" value="UniProtKB-KW"/>
</dbReference>
<dbReference type="GO" id="GO:0004252">
    <property type="term" value="F:serine-type endopeptidase activity"/>
    <property type="evidence" value="ECO:0007669"/>
    <property type="project" value="InterPro"/>
</dbReference>
<dbReference type="STRING" id="380248.SAMN05216251_11256"/>
<dbReference type="PROSITE" id="PS00135">
    <property type="entry name" value="TRYPSIN_SER"/>
    <property type="match status" value="1"/>
</dbReference>
<accession>A0A1I2HYA7</accession>
<dbReference type="AlphaFoldDB" id="A0A1I2HYA7"/>
<dbReference type="Gene3D" id="2.40.10.10">
    <property type="entry name" value="Trypsin-like serine proteases"/>
    <property type="match status" value="1"/>
</dbReference>
<evidence type="ECO:0000313" key="12">
    <source>
        <dbReference type="Proteomes" id="UP000199323"/>
    </source>
</evidence>
<dbReference type="Gene3D" id="2.40.128.340">
    <property type="match status" value="1"/>
</dbReference>
<dbReference type="InterPro" id="IPR050430">
    <property type="entry name" value="Peptidase_S1"/>
</dbReference>
<dbReference type="PROSITE" id="PS50240">
    <property type="entry name" value="TRYPSIN_DOM"/>
    <property type="match status" value="1"/>
</dbReference>
<name>A0A1I2HYA7_9ACTN</name>
<keyword evidence="4 7" id="KW-0378">Hydrolase</keyword>
<dbReference type="InterPro" id="IPR009003">
    <property type="entry name" value="Peptidase_S1_PA"/>
</dbReference>
<dbReference type="RefSeq" id="WP_245796171.1">
    <property type="nucleotide sequence ID" value="NZ_FONG01000012.1"/>
</dbReference>
<dbReference type="SMART" id="SM00020">
    <property type="entry name" value="Tryp_SPc"/>
    <property type="match status" value="1"/>
</dbReference>
<dbReference type="FunFam" id="2.40.10.10:FF:000036">
    <property type="entry name" value="Trypsin beta"/>
    <property type="match status" value="1"/>
</dbReference>
<evidence type="ECO:0000256" key="4">
    <source>
        <dbReference type="ARBA" id="ARBA00022801"/>
    </source>
</evidence>
<keyword evidence="3 9" id="KW-0732">Signal</keyword>
<evidence type="ECO:0000256" key="3">
    <source>
        <dbReference type="ARBA" id="ARBA00022729"/>
    </source>
</evidence>
<keyword evidence="5 7" id="KW-0720">Serine protease</keyword>
<feature type="domain" description="Peptidase S1" evidence="10">
    <location>
        <begin position="99"/>
        <end position="343"/>
    </location>
</feature>
<dbReference type="PROSITE" id="PS51318">
    <property type="entry name" value="TAT"/>
    <property type="match status" value="1"/>
</dbReference>
<evidence type="ECO:0000313" key="11">
    <source>
        <dbReference type="EMBL" id="SFF35135.1"/>
    </source>
</evidence>
<dbReference type="InterPro" id="IPR001314">
    <property type="entry name" value="Peptidase_S1A"/>
</dbReference>
<keyword evidence="2 7" id="KW-0645">Protease</keyword>
<dbReference type="Proteomes" id="UP000199323">
    <property type="component" value="Unassembled WGS sequence"/>
</dbReference>
<dbReference type="SUPFAM" id="SSF50494">
    <property type="entry name" value="Trypsin-like serine proteases"/>
    <property type="match status" value="1"/>
</dbReference>
<dbReference type="InterPro" id="IPR028994">
    <property type="entry name" value="Integrin_alpha_N"/>
</dbReference>
<feature type="region of interest" description="Disordered" evidence="8">
    <location>
        <begin position="68"/>
        <end position="99"/>
    </location>
</feature>
<dbReference type="InterPro" id="IPR043504">
    <property type="entry name" value="Peptidase_S1_PA_chymotrypsin"/>
</dbReference>
<sequence length="590" mass="60057">MFSAHEGRGRRRFGRTAVSVVAVAAGAASLFLAAPAQAGTPQPPVLHPAAHSGAPSGAELRARVAGALAADSGPSSTTRSAEPTPPGTGGTTHKVTPQIIGGTTTTISSAPWMAQLWYDDPSGDSFFCGGTVVSPSKILTAAHCVAGYDWAANGAIVTGTDQLPTSNADGTANLHGGTVTGVWRQWNNPSYNTPKFDNDVAVLTLDTPVTAKPLPITTAGDSASYVTGTNGTVYGWGRTSSGSQDISQTLKKATLPVVSNSACSAVYGPTFVAGHMVCAGPPASGTDAGTTATCNGDSGGPLVIGGKIVGVVSWGVEDCVEQGTYSVFSRVGAYVGAINPRLDDANLSLDSRADLMAVTSGGAAYEYDSTGSAFAPKAAMGDFSGLNLFRQTDFNRDDYQDLIVRTTSGQLYALDGNTGDAVLIGPGWNSMASIIAPGDITGDGLPDVVATDSSGNSWTYPGNGKGTLGSRIKIGGGWNTYNGQIYGKGDLTGDGRPDIIARDSSGTLWLYKGTGSASAPWAARTKIGPGWNAYNAFAAVGDITGDGKADLVARDSSGNLWLYKGTGSASGPFAAKVKIGPGWNAYKYFG</sequence>
<dbReference type="SUPFAM" id="SSF69318">
    <property type="entry name" value="Integrin alpha N-terminal domain"/>
    <property type="match status" value="1"/>
</dbReference>